<dbReference type="EMBL" id="FWFD01000021">
    <property type="protein sequence ID" value="SLM87177.1"/>
    <property type="molecule type" value="Genomic_DNA"/>
</dbReference>
<organism evidence="1 2">
    <name type="scientific">Vagococcus fluvialis bH819</name>
    <dbReference type="NCBI Taxonomy" id="1255619"/>
    <lineage>
        <taxon>Bacteria</taxon>
        <taxon>Bacillati</taxon>
        <taxon>Bacillota</taxon>
        <taxon>Bacilli</taxon>
        <taxon>Lactobacillales</taxon>
        <taxon>Enterococcaceae</taxon>
        <taxon>Vagococcus</taxon>
    </lineage>
</organism>
<dbReference type="Proteomes" id="UP000195918">
    <property type="component" value="Unassembled WGS sequence"/>
</dbReference>
<dbReference type="OrthoDB" id="13625at2"/>
<dbReference type="Gene3D" id="3.30.300.20">
    <property type="match status" value="1"/>
</dbReference>
<gene>
    <name evidence="1" type="ORF">FM121_13845</name>
</gene>
<name>A0A1X6WSD2_9ENTE</name>
<sequence>MTVDKIQLIQGEKGMELPFESGNWVMLRSEGYSPVQSLVAAIGACGAYVYQSILESSRIEYTFEKVDIDYEREIDIQSEPLKEVKVTFFVSIEEKNHGRAERSLKLISKHCPVMQSLDPKIKIIEEVVFI</sequence>
<dbReference type="Pfam" id="PF02566">
    <property type="entry name" value="OsmC"/>
    <property type="match status" value="1"/>
</dbReference>
<dbReference type="PANTHER" id="PTHR34352:SF1">
    <property type="entry name" value="PROTEIN YHFA"/>
    <property type="match status" value="1"/>
</dbReference>
<dbReference type="InterPro" id="IPR015946">
    <property type="entry name" value="KH_dom-like_a/b"/>
</dbReference>
<evidence type="ECO:0000313" key="2">
    <source>
        <dbReference type="Proteomes" id="UP000195918"/>
    </source>
</evidence>
<dbReference type="SUPFAM" id="SSF82784">
    <property type="entry name" value="OsmC-like"/>
    <property type="match status" value="1"/>
</dbReference>
<proteinExistence type="predicted"/>
<evidence type="ECO:0000313" key="1">
    <source>
        <dbReference type="EMBL" id="SLM87177.1"/>
    </source>
</evidence>
<accession>A0A1X6WSD2</accession>
<keyword evidence="2" id="KW-1185">Reference proteome</keyword>
<dbReference type="AlphaFoldDB" id="A0A1X6WSD2"/>
<dbReference type="InterPro" id="IPR036102">
    <property type="entry name" value="OsmC/Ohrsf"/>
</dbReference>
<protein>
    <submittedName>
        <fullName evidence="1">OsmC/Ohr family protein</fullName>
    </submittedName>
</protein>
<dbReference type="PANTHER" id="PTHR34352">
    <property type="entry name" value="PROTEIN YHFA"/>
    <property type="match status" value="1"/>
</dbReference>
<dbReference type="RefSeq" id="WP_086952797.1">
    <property type="nucleotide sequence ID" value="NZ_FWFD01000021.1"/>
</dbReference>
<reference evidence="2" key="1">
    <citation type="submission" date="2017-02" db="EMBL/GenBank/DDBJ databases">
        <authorList>
            <person name="Dridi B."/>
        </authorList>
    </citation>
    <scope>NUCLEOTIDE SEQUENCE [LARGE SCALE GENOMIC DNA]</scope>
    <source>
        <strain evidence="2">bH819</strain>
    </source>
</reference>
<dbReference type="InterPro" id="IPR003718">
    <property type="entry name" value="OsmC/Ohr_fam"/>
</dbReference>